<keyword evidence="3" id="KW-1185">Reference proteome</keyword>
<keyword evidence="1" id="KW-1133">Transmembrane helix</keyword>
<reference evidence="2 3" key="1">
    <citation type="submission" date="2019-12" db="EMBL/GenBank/DDBJ databases">
        <authorList>
            <person name="Scholz U."/>
            <person name="Mascher M."/>
            <person name="Fiebig A."/>
        </authorList>
    </citation>
    <scope>NUCLEOTIDE SEQUENCE</scope>
</reference>
<evidence type="ECO:0000313" key="2">
    <source>
        <dbReference type="EMBL" id="CAA2618941.1"/>
    </source>
</evidence>
<dbReference type="EMBL" id="CACRZD030000004">
    <property type="protein sequence ID" value="CAA6658664.1"/>
    <property type="molecule type" value="Genomic_DNA"/>
</dbReference>
<feature type="transmembrane region" description="Helical" evidence="1">
    <location>
        <begin position="97"/>
        <end position="116"/>
    </location>
</feature>
<evidence type="ECO:0000313" key="3">
    <source>
        <dbReference type="Proteomes" id="UP001189122"/>
    </source>
</evidence>
<dbReference type="Proteomes" id="UP001189122">
    <property type="component" value="Unassembled WGS sequence"/>
</dbReference>
<sequence>MENSYGWHRQEQQEQPLPLHLCFFLLITFLLVSMSWYLNYESALESLLDHVKLMVALSPLVLLVVVHWLSAVEPGRFPLFIPLLERDSLQFSGGSPWGVALALVLLLFMVSYQSYFHEHWFPLRR</sequence>
<protein>
    <submittedName>
        <fullName evidence="2">Uncharacterized protein</fullName>
    </submittedName>
</protein>
<dbReference type="PANTHER" id="PTHR33306:SF5">
    <property type="entry name" value="OXIDOREDUCTASE_TRANSITION METAL ION-BINDING PROTEIN"/>
    <property type="match status" value="1"/>
</dbReference>
<accession>A0A7I8ILB7</accession>
<dbReference type="PANTHER" id="PTHR33306">
    <property type="entry name" value="EXPRESSED PROTEIN-RELATED-RELATED"/>
    <property type="match status" value="1"/>
</dbReference>
<keyword evidence="1" id="KW-0812">Transmembrane</keyword>
<organism evidence="2">
    <name type="scientific">Spirodela intermedia</name>
    <name type="common">Intermediate duckweed</name>
    <dbReference type="NCBI Taxonomy" id="51605"/>
    <lineage>
        <taxon>Eukaryota</taxon>
        <taxon>Viridiplantae</taxon>
        <taxon>Streptophyta</taxon>
        <taxon>Embryophyta</taxon>
        <taxon>Tracheophyta</taxon>
        <taxon>Spermatophyta</taxon>
        <taxon>Magnoliopsida</taxon>
        <taxon>Liliopsida</taxon>
        <taxon>Araceae</taxon>
        <taxon>Lemnoideae</taxon>
        <taxon>Spirodela</taxon>
    </lineage>
</organism>
<proteinExistence type="predicted"/>
<feature type="transmembrane region" description="Helical" evidence="1">
    <location>
        <begin position="51"/>
        <end position="70"/>
    </location>
</feature>
<dbReference type="AlphaFoldDB" id="A0A7I8ILB7"/>
<evidence type="ECO:0000256" key="1">
    <source>
        <dbReference type="SAM" id="Phobius"/>
    </source>
</evidence>
<keyword evidence="1" id="KW-0472">Membrane</keyword>
<dbReference type="EMBL" id="LR743591">
    <property type="protein sequence ID" value="CAA2618941.1"/>
    <property type="molecule type" value="Genomic_DNA"/>
</dbReference>
<feature type="transmembrane region" description="Helical" evidence="1">
    <location>
        <begin position="17"/>
        <end position="39"/>
    </location>
</feature>
<name>A0A7I8ILB7_SPIIN</name>
<gene>
    <name evidence="2" type="ORF">SI7747_04005108</name>
</gene>